<sequence length="81" mass="9442">MLRIAHDLPHFMFAVIAFGAMLTSLKVKPPAWTSASFDIFVFDVYEYVDNGRHILCKYQNCIPYNSLQYSKLETILLYHSH</sequence>
<evidence type="ECO:0000313" key="3">
    <source>
        <dbReference type="EMBL" id="KAL2738050.1"/>
    </source>
</evidence>
<keyword evidence="1" id="KW-0732">Signal</keyword>
<protein>
    <submittedName>
        <fullName evidence="3">Uncharacterized protein</fullName>
    </submittedName>
</protein>
<organism evidence="3 4">
    <name type="scientific">Vespula squamosa</name>
    <name type="common">Southern yellow jacket</name>
    <name type="synonym">Wasp</name>
    <dbReference type="NCBI Taxonomy" id="30214"/>
    <lineage>
        <taxon>Eukaryota</taxon>
        <taxon>Metazoa</taxon>
        <taxon>Ecdysozoa</taxon>
        <taxon>Arthropoda</taxon>
        <taxon>Hexapoda</taxon>
        <taxon>Insecta</taxon>
        <taxon>Pterygota</taxon>
        <taxon>Neoptera</taxon>
        <taxon>Endopterygota</taxon>
        <taxon>Hymenoptera</taxon>
        <taxon>Apocrita</taxon>
        <taxon>Aculeata</taxon>
        <taxon>Vespoidea</taxon>
        <taxon>Vespidae</taxon>
        <taxon>Vespinae</taxon>
        <taxon>Vespula</taxon>
    </lineage>
</organism>
<evidence type="ECO:0000256" key="1">
    <source>
        <dbReference type="SAM" id="SignalP"/>
    </source>
</evidence>
<accession>A0ABD2BZ41</accession>
<comment type="caution">
    <text evidence="3">The sequence shown here is derived from an EMBL/GenBank/DDBJ whole genome shotgun (WGS) entry which is preliminary data.</text>
</comment>
<dbReference type="Proteomes" id="UP001607302">
    <property type="component" value="Unassembled WGS sequence"/>
</dbReference>
<gene>
    <name evidence="2" type="ORF">V1478_001665</name>
    <name evidence="3" type="ORF">V1478_001666</name>
</gene>
<evidence type="ECO:0000313" key="2">
    <source>
        <dbReference type="EMBL" id="KAL2738049.1"/>
    </source>
</evidence>
<reference evidence="3 4" key="1">
    <citation type="journal article" date="2024" name="Ann. Entomol. Soc. Am.">
        <title>Genomic analyses of the southern and eastern yellowjacket wasps (Hymenoptera: Vespidae) reveal evolutionary signatures of social life.</title>
        <authorList>
            <person name="Catto M.A."/>
            <person name="Caine P.B."/>
            <person name="Orr S.E."/>
            <person name="Hunt B.G."/>
            <person name="Goodisman M.A.D."/>
        </authorList>
    </citation>
    <scope>NUCLEOTIDE SEQUENCE [LARGE SCALE GENOMIC DNA]</scope>
    <source>
        <strain evidence="3">233</strain>
        <tissue evidence="3">Head and thorax</tissue>
    </source>
</reference>
<name>A0ABD2BZ41_VESSQ</name>
<dbReference type="EMBL" id="JAUDFV010000026">
    <property type="protein sequence ID" value="KAL2738049.1"/>
    <property type="molecule type" value="Genomic_DNA"/>
</dbReference>
<evidence type="ECO:0000313" key="4">
    <source>
        <dbReference type="Proteomes" id="UP001607302"/>
    </source>
</evidence>
<feature type="signal peptide" evidence="1">
    <location>
        <begin position="1"/>
        <end position="27"/>
    </location>
</feature>
<proteinExistence type="predicted"/>
<dbReference type="EMBL" id="JAUDFV010000026">
    <property type="protein sequence ID" value="KAL2738050.1"/>
    <property type="molecule type" value="Genomic_DNA"/>
</dbReference>
<dbReference type="AlphaFoldDB" id="A0ABD2BZ41"/>
<keyword evidence="4" id="KW-1185">Reference proteome</keyword>
<feature type="chain" id="PRO_5044723691" evidence="1">
    <location>
        <begin position="28"/>
        <end position="81"/>
    </location>
</feature>